<organism evidence="1 2">
    <name type="scientific">Archangium gephyra</name>
    <dbReference type="NCBI Taxonomy" id="48"/>
    <lineage>
        <taxon>Bacteria</taxon>
        <taxon>Pseudomonadati</taxon>
        <taxon>Myxococcota</taxon>
        <taxon>Myxococcia</taxon>
        <taxon>Myxococcales</taxon>
        <taxon>Cystobacterineae</taxon>
        <taxon>Archangiaceae</taxon>
        <taxon>Archangium</taxon>
    </lineage>
</organism>
<dbReference type="Pfam" id="PF07394">
    <property type="entry name" value="DUF1501"/>
    <property type="match status" value="1"/>
</dbReference>
<name>A0A2W5TRR6_9BACT</name>
<evidence type="ECO:0000313" key="1">
    <source>
        <dbReference type="EMBL" id="PZR18399.1"/>
    </source>
</evidence>
<proteinExistence type="predicted"/>
<accession>A0A2W5TRR6</accession>
<dbReference type="Proteomes" id="UP000249061">
    <property type="component" value="Unassembled WGS sequence"/>
</dbReference>
<gene>
    <name evidence="1" type="ORF">DI536_00515</name>
</gene>
<dbReference type="InterPro" id="IPR010869">
    <property type="entry name" value="DUF1501"/>
</dbReference>
<sequence>MKKIPALPRRSFLKAAAGFAGASIFGGMPFRAFADQAGLAPEDHCFVFAYFNGGWDVLLSLDPRDPNVFTTERISETRILPGYNQLNTGGFPQAIVKPDGSNIDFGPAIGDMAQHFDQMAVVRGINMATVAHEVGYRYFLTGKEPNGAAARGSTTATEIVGQMKPKAPVPNIAYNVETYNDRYGGYANALRVSSSNDLLLTLAPSATQLDSEIEKELVDMHGRRISCEADLYDSRGLVTQYRDAQAQMQTVLDARLDRYFRFEHNAADPAELNDFRRALRVQYKLSPEGPNDVRSSSAARAALIATALKLGVSQCVSMNIAGGLDTHFGSQVTHATNQRTGWNALAALVSDLKTAMHPKGGTWMEHTTIVVFSEFSRTPLINAASGRDHHITNSCMLLGRGIKHNMVFGKSGDVGMSAGIINHHTGQPDSNGYQILPDHIIATVMKAAGIDYSITRVEPLGGLLA</sequence>
<dbReference type="InterPro" id="IPR006311">
    <property type="entry name" value="TAT_signal"/>
</dbReference>
<comment type="caution">
    <text evidence="1">The sequence shown here is derived from an EMBL/GenBank/DDBJ whole genome shotgun (WGS) entry which is preliminary data.</text>
</comment>
<protein>
    <submittedName>
        <fullName evidence="1">Transcriptional initiation protein Tat</fullName>
    </submittedName>
</protein>
<reference evidence="1 2" key="1">
    <citation type="submission" date="2017-08" db="EMBL/GenBank/DDBJ databases">
        <title>Infants hospitalized years apart are colonized by the same room-sourced microbial strains.</title>
        <authorList>
            <person name="Brooks B."/>
            <person name="Olm M.R."/>
            <person name="Firek B.A."/>
            <person name="Baker R."/>
            <person name="Thomas B.C."/>
            <person name="Morowitz M.J."/>
            <person name="Banfield J.F."/>
        </authorList>
    </citation>
    <scope>NUCLEOTIDE SEQUENCE [LARGE SCALE GENOMIC DNA]</scope>
    <source>
        <strain evidence="1">S2_003_000_R2_14</strain>
    </source>
</reference>
<dbReference type="PROSITE" id="PS51318">
    <property type="entry name" value="TAT"/>
    <property type="match status" value="1"/>
</dbReference>
<evidence type="ECO:0000313" key="2">
    <source>
        <dbReference type="Proteomes" id="UP000249061"/>
    </source>
</evidence>
<dbReference type="AlphaFoldDB" id="A0A2W5TRR6"/>
<dbReference type="EMBL" id="QFQP01000001">
    <property type="protein sequence ID" value="PZR18399.1"/>
    <property type="molecule type" value="Genomic_DNA"/>
</dbReference>